<evidence type="ECO:0000256" key="5">
    <source>
        <dbReference type="ARBA" id="ARBA00023180"/>
    </source>
</evidence>
<evidence type="ECO:0000313" key="10">
    <source>
        <dbReference type="Proteomes" id="UP000324632"/>
    </source>
</evidence>
<evidence type="ECO:0000256" key="2">
    <source>
        <dbReference type="ARBA" id="ARBA00022692"/>
    </source>
</evidence>
<dbReference type="Pfam" id="PF14921">
    <property type="entry name" value="APCDDC"/>
    <property type="match status" value="2"/>
</dbReference>
<sequence length="566" mass="64488">MFFFDDVKWLHAQSVKLNTDTRSVVIVNLRVRIYILYVALIVLIAFHYTENYRNAKSVNHFHFNRILFMDHEEILCVKGSKLWEVPIAPLTTNGNFSTKLFWEPQCQAHLRHLQNEARITATIPPKLDGQWVSSRCEVRPGPEFLTRSYTFNQSPTRLFQALQHYYSDSDCHTPSYSLVIRGKLRLRQASWISRGATEAEHQLHKVGMVIHSQKAIHHLSTRLPSSCLGLKAGEHLVRHRLYELFNAKEEKDCLGALGFSMMELELLRVETHHPSHSRPAKELFLGDVHTDWNERVHHRPTGYQDPLQNAMHHIHPCPVCALVYRGSEQHPPVLPSPTSILLDLNGRWVSQRCESRPSILFLTRFFSFNEEQRSWEGSYQHYSDPMCRHPSFTLSASGHYVKTGNSVKVLGATELVFKVTRAKLVLFDRALLRELNSLQNGSCGEVGGWEIGVEQDLTWTDGCEALAIGLPHKEYELFKMEADHKGHTLLFVGERPTDGSSPDRPAKRPTSFQTPMVRCSTATGAELRYSSQSERSTVPKTSSVNALYSSMILLVAVNILSLGIFI</sequence>
<dbReference type="PANTHER" id="PTHR31021:SF3">
    <property type="entry name" value="PROTEIN APCDD1-LIKE"/>
    <property type="match status" value="1"/>
</dbReference>
<comment type="subcellular location">
    <subcellularLocation>
        <location evidence="1">Membrane</location>
        <topology evidence="1">Single-pass membrane protein</topology>
    </subcellularLocation>
</comment>
<keyword evidence="5" id="KW-0325">Glycoprotein</keyword>
<evidence type="ECO:0000256" key="6">
    <source>
        <dbReference type="SAM" id="MobiDB-lite"/>
    </source>
</evidence>
<name>A0A5A9NTB8_9TELE</name>
<keyword evidence="10" id="KW-1185">Reference proteome</keyword>
<dbReference type="GO" id="GO:0030178">
    <property type="term" value="P:negative regulation of Wnt signaling pathway"/>
    <property type="evidence" value="ECO:0007669"/>
    <property type="project" value="InterPro"/>
</dbReference>
<feature type="transmembrane region" description="Helical" evidence="7">
    <location>
        <begin position="546"/>
        <end position="565"/>
    </location>
</feature>
<feature type="transmembrane region" description="Helical" evidence="7">
    <location>
        <begin position="31"/>
        <end position="49"/>
    </location>
</feature>
<evidence type="ECO:0000256" key="3">
    <source>
        <dbReference type="ARBA" id="ARBA00022729"/>
    </source>
</evidence>
<dbReference type="PANTHER" id="PTHR31021">
    <property type="entry name" value="ADENOMATOSIS POLYPOSIS COLI DOWN-REGULATED 1"/>
    <property type="match status" value="1"/>
</dbReference>
<reference evidence="9 10" key="1">
    <citation type="journal article" date="2019" name="Mol. Ecol. Resour.">
        <title>Chromosome-level genome assembly of Triplophysa tibetana, a fish adapted to the harsh high-altitude environment of the Tibetan Plateau.</title>
        <authorList>
            <person name="Yang X."/>
            <person name="Liu H."/>
            <person name="Ma Z."/>
            <person name="Zou Y."/>
            <person name="Zou M."/>
            <person name="Mao Y."/>
            <person name="Li X."/>
            <person name="Wang H."/>
            <person name="Chen T."/>
            <person name="Wang W."/>
            <person name="Yang R."/>
        </authorList>
    </citation>
    <scope>NUCLEOTIDE SEQUENCE [LARGE SCALE GENOMIC DNA]</scope>
    <source>
        <strain evidence="9">TTIB1903HZAU</strain>
        <tissue evidence="9">Muscle</tissue>
    </source>
</reference>
<feature type="domain" description="APCDD1" evidence="8">
    <location>
        <begin position="337"/>
        <end position="541"/>
    </location>
</feature>
<keyword evidence="4 7" id="KW-0472">Membrane</keyword>
<proteinExistence type="predicted"/>
<dbReference type="InterPro" id="IPR029405">
    <property type="entry name" value="APCDD1_dom"/>
</dbReference>
<organism evidence="9 10">
    <name type="scientific">Triplophysa tibetana</name>
    <dbReference type="NCBI Taxonomy" id="1572043"/>
    <lineage>
        <taxon>Eukaryota</taxon>
        <taxon>Metazoa</taxon>
        <taxon>Chordata</taxon>
        <taxon>Craniata</taxon>
        <taxon>Vertebrata</taxon>
        <taxon>Euteleostomi</taxon>
        <taxon>Actinopterygii</taxon>
        <taxon>Neopterygii</taxon>
        <taxon>Teleostei</taxon>
        <taxon>Ostariophysi</taxon>
        <taxon>Cypriniformes</taxon>
        <taxon>Nemacheilidae</taxon>
        <taxon>Triplophysa</taxon>
    </lineage>
</organism>
<accession>A0A5A9NTB8</accession>
<evidence type="ECO:0000313" key="9">
    <source>
        <dbReference type="EMBL" id="KAA0712718.1"/>
    </source>
</evidence>
<evidence type="ECO:0000256" key="1">
    <source>
        <dbReference type="ARBA" id="ARBA00004167"/>
    </source>
</evidence>
<keyword evidence="3" id="KW-0732">Signal</keyword>
<keyword evidence="2 7" id="KW-0812">Transmembrane</keyword>
<dbReference type="SMART" id="SM01352">
    <property type="entry name" value="APCDDC"/>
    <property type="match status" value="2"/>
</dbReference>
<dbReference type="Proteomes" id="UP000324632">
    <property type="component" value="Chromosome 13"/>
</dbReference>
<protein>
    <submittedName>
        <fullName evidence="9">Protein APCDD1-like</fullName>
    </submittedName>
</protein>
<feature type="region of interest" description="Disordered" evidence="6">
    <location>
        <begin position="494"/>
        <end position="513"/>
    </location>
</feature>
<feature type="domain" description="APCDD1" evidence="8">
    <location>
        <begin position="105"/>
        <end position="336"/>
    </location>
</feature>
<dbReference type="EMBL" id="SOYY01000013">
    <property type="protein sequence ID" value="KAA0712718.1"/>
    <property type="molecule type" value="Genomic_DNA"/>
</dbReference>
<keyword evidence="7" id="KW-1133">Transmembrane helix</keyword>
<dbReference type="GO" id="GO:0005886">
    <property type="term" value="C:plasma membrane"/>
    <property type="evidence" value="ECO:0007669"/>
    <property type="project" value="InterPro"/>
</dbReference>
<gene>
    <name evidence="9" type="ORF">E1301_Tti004875</name>
</gene>
<evidence type="ECO:0000259" key="8">
    <source>
        <dbReference type="SMART" id="SM01352"/>
    </source>
</evidence>
<dbReference type="GO" id="GO:0017147">
    <property type="term" value="F:Wnt-protein binding"/>
    <property type="evidence" value="ECO:0007669"/>
    <property type="project" value="InterPro"/>
</dbReference>
<evidence type="ECO:0000256" key="4">
    <source>
        <dbReference type="ARBA" id="ARBA00023136"/>
    </source>
</evidence>
<comment type="caution">
    <text evidence="9">The sequence shown here is derived from an EMBL/GenBank/DDBJ whole genome shotgun (WGS) entry which is preliminary data.</text>
</comment>
<dbReference type="AlphaFoldDB" id="A0A5A9NTB8"/>
<evidence type="ECO:0000256" key="7">
    <source>
        <dbReference type="SAM" id="Phobius"/>
    </source>
</evidence>
<dbReference type="InterPro" id="IPR042425">
    <property type="entry name" value="APCDD1"/>
</dbReference>